<evidence type="ECO:0000313" key="3">
    <source>
        <dbReference type="Proteomes" id="UP001595696"/>
    </source>
</evidence>
<feature type="compositionally biased region" description="Basic and acidic residues" evidence="1">
    <location>
        <begin position="36"/>
        <end position="53"/>
    </location>
</feature>
<gene>
    <name evidence="2" type="ORF">ACFO0B_25760</name>
</gene>
<protein>
    <submittedName>
        <fullName evidence="2">DUF3618 domain-containing protein</fullName>
    </submittedName>
</protein>
<dbReference type="InterPro" id="IPR022062">
    <property type="entry name" value="DUF3618"/>
</dbReference>
<feature type="region of interest" description="Disordered" evidence="1">
    <location>
        <begin position="122"/>
        <end position="149"/>
    </location>
</feature>
<evidence type="ECO:0000256" key="1">
    <source>
        <dbReference type="SAM" id="MobiDB-lite"/>
    </source>
</evidence>
<organism evidence="2 3">
    <name type="scientific">Nocardia jiangsuensis</name>
    <dbReference type="NCBI Taxonomy" id="1691563"/>
    <lineage>
        <taxon>Bacteria</taxon>
        <taxon>Bacillati</taxon>
        <taxon>Actinomycetota</taxon>
        <taxon>Actinomycetes</taxon>
        <taxon>Mycobacteriales</taxon>
        <taxon>Nocardiaceae</taxon>
        <taxon>Nocardia</taxon>
    </lineage>
</organism>
<dbReference type="RefSeq" id="WP_378615156.1">
    <property type="nucleotide sequence ID" value="NZ_JBHSAX010000019.1"/>
</dbReference>
<reference evidence="3" key="1">
    <citation type="journal article" date="2019" name="Int. J. Syst. Evol. Microbiol.">
        <title>The Global Catalogue of Microorganisms (GCM) 10K type strain sequencing project: providing services to taxonomists for standard genome sequencing and annotation.</title>
        <authorList>
            <consortium name="The Broad Institute Genomics Platform"/>
            <consortium name="The Broad Institute Genome Sequencing Center for Infectious Disease"/>
            <person name="Wu L."/>
            <person name="Ma J."/>
        </authorList>
    </citation>
    <scope>NUCLEOTIDE SEQUENCE [LARGE SCALE GENOMIC DNA]</scope>
    <source>
        <strain evidence="3">CGMCC 4.7330</strain>
    </source>
</reference>
<comment type="caution">
    <text evidence="2">The sequence shown here is derived from an EMBL/GenBank/DDBJ whole genome shotgun (WGS) entry which is preliminary data.</text>
</comment>
<feature type="region of interest" description="Disordered" evidence="1">
    <location>
        <begin position="36"/>
        <end position="73"/>
    </location>
</feature>
<proteinExistence type="predicted"/>
<feature type="compositionally biased region" description="Basic and acidic residues" evidence="1">
    <location>
        <begin position="62"/>
        <end position="73"/>
    </location>
</feature>
<accession>A0ABV8E0H7</accession>
<keyword evidence="3" id="KW-1185">Reference proteome</keyword>
<sequence>MSPDPELSPETEKELVAADRDRAREELGQAVEELTHKLDVPARASEKAQEVKENAAAAAAGAKDKVADSAQQAKERAVETAAVAKERATDSATAARERTAETAAVAKEKAAATAAVARERTQDVATKAKESTAAATAKVAEATPEPVARGGRQAVDFVRANPVPVAIGIVSGVVLWQALRKRGRR</sequence>
<dbReference type="Proteomes" id="UP001595696">
    <property type="component" value="Unassembled WGS sequence"/>
</dbReference>
<evidence type="ECO:0000313" key="2">
    <source>
        <dbReference type="EMBL" id="MFC3965410.1"/>
    </source>
</evidence>
<dbReference type="Pfam" id="PF12277">
    <property type="entry name" value="DUF3618"/>
    <property type="match status" value="1"/>
</dbReference>
<dbReference type="EMBL" id="JBHSAX010000019">
    <property type="protein sequence ID" value="MFC3965410.1"/>
    <property type="molecule type" value="Genomic_DNA"/>
</dbReference>
<feature type="compositionally biased region" description="Low complexity" evidence="1">
    <location>
        <begin position="131"/>
        <end position="143"/>
    </location>
</feature>
<name>A0ABV8E0H7_9NOCA</name>